<dbReference type="PANTHER" id="PTHR23149">
    <property type="entry name" value="G PATCH DOMAIN CONTAINING PROTEIN"/>
    <property type="match status" value="1"/>
</dbReference>
<feature type="compositionally biased region" description="Basic and acidic residues" evidence="2">
    <location>
        <begin position="338"/>
        <end position="354"/>
    </location>
</feature>
<evidence type="ECO:0000256" key="1">
    <source>
        <dbReference type="ARBA" id="ARBA00040365"/>
    </source>
</evidence>
<dbReference type="InterPro" id="IPR050656">
    <property type="entry name" value="PINX1"/>
</dbReference>
<accession>A0AA88SXZ7</accession>
<dbReference type="Proteomes" id="UP001187315">
    <property type="component" value="Unassembled WGS sequence"/>
</dbReference>
<keyword evidence="5" id="KW-1185">Reference proteome</keyword>
<comment type="caution">
    <text evidence="4">The sequence shown here is derived from an EMBL/GenBank/DDBJ whole genome shotgun (WGS) entry which is preliminary data.</text>
</comment>
<feature type="compositionally biased region" description="Basic and acidic residues" evidence="2">
    <location>
        <begin position="236"/>
        <end position="245"/>
    </location>
</feature>
<dbReference type="PROSITE" id="PS50174">
    <property type="entry name" value="G_PATCH"/>
    <property type="match status" value="1"/>
</dbReference>
<organism evidence="4 5">
    <name type="scientific">Tachysurus vachellii</name>
    <name type="common">Darkbarbel catfish</name>
    <name type="synonym">Pelteobagrus vachellii</name>
    <dbReference type="NCBI Taxonomy" id="175792"/>
    <lineage>
        <taxon>Eukaryota</taxon>
        <taxon>Metazoa</taxon>
        <taxon>Chordata</taxon>
        <taxon>Craniata</taxon>
        <taxon>Vertebrata</taxon>
        <taxon>Euteleostomi</taxon>
        <taxon>Actinopterygii</taxon>
        <taxon>Neopterygii</taxon>
        <taxon>Teleostei</taxon>
        <taxon>Ostariophysi</taxon>
        <taxon>Siluriformes</taxon>
        <taxon>Bagridae</taxon>
        <taxon>Tachysurus</taxon>
    </lineage>
</organism>
<feature type="region of interest" description="Disordered" evidence="2">
    <location>
        <begin position="193"/>
        <end position="427"/>
    </location>
</feature>
<protein>
    <recommendedName>
        <fullName evidence="1">G patch domain-containing protein 4</fullName>
    </recommendedName>
</protein>
<sequence length="427" mass="48204">MTETAKKKSFAEQQLLRHGWEQGKGLGRAENGISEAIKVKVKCDKGGVGHKESEQFTFHWWDHVFNKASTNLSVESDQNGVVLKKTEEEDDGMVSNKKPRKALMNKSMLYGCFVKSATLLSGQEQPEVKSSGSEDSSSEDEEKLDLSSTKNLSDAQLMKACGGRTAHKGARHGLMMSAKLARLEQQEQEFIAKYGKKKQMDKTTPLSDAALTELSSSLDQERAEKTKQKKAKKKKQCLDEPKENGAQDNSESSQEHKEMSKKRKKRSKDKVDLESEDAADSFVDPKRKTKKTQLVQEEESTEMQEEITEHQPTEESVFKKKKKKKHTEKSTAPVSEESAEKPESRELQPEPDACKKRKKKSSKANKDKPPATEIDSCCSLDISTAEIVLSLQSQPKKRKRREEELETVTENRAIKKTSEKKKKKHTD</sequence>
<dbReference type="EMBL" id="JAVHJS010000006">
    <property type="protein sequence ID" value="KAK2854913.1"/>
    <property type="molecule type" value="Genomic_DNA"/>
</dbReference>
<evidence type="ECO:0000313" key="5">
    <source>
        <dbReference type="Proteomes" id="UP001187315"/>
    </source>
</evidence>
<evidence type="ECO:0000313" key="4">
    <source>
        <dbReference type="EMBL" id="KAK2854913.1"/>
    </source>
</evidence>
<feature type="compositionally biased region" description="Basic residues" evidence="2">
    <location>
        <begin position="418"/>
        <end position="427"/>
    </location>
</feature>
<feature type="domain" description="G-patch" evidence="3">
    <location>
        <begin position="7"/>
        <end position="53"/>
    </location>
</feature>
<dbReference type="AlphaFoldDB" id="A0AA88SXZ7"/>
<gene>
    <name evidence="4" type="ORF">Q7C36_006782</name>
</gene>
<feature type="compositionally biased region" description="Basic and acidic residues" evidence="2">
    <location>
        <begin position="307"/>
        <end position="318"/>
    </location>
</feature>
<feature type="region of interest" description="Disordered" evidence="2">
    <location>
        <begin position="123"/>
        <end position="170"/>
    </location>
</feature>
<dbReference type="GO" id="GO:0003676">
    <property type="term" value="F:nucleic acid binding"/>
    <property type="evidence" value="ECO:0007669"/>
    <property type="project" value="InterPro"/>
</dbReference>
<feature type="compositionally biased region" description="Acidic residues" evidence="2">
    <location>
        <begin position="296"/>
        <end position="306"/>
    </location>
</feature>
<proteinExistence type="predicted"/>
<feature type="compositionally biased region" description="Basic residues" evidence="2">
    <location>
        <begin position="259"/>
        <end position="268"/>
    </location>
</feature>
<evidence type="ECO:0000256" key="2">
    <source>
        <dbReference type="SAM" id="MobiDB-lite"/>
    </source>
</evidence>
<name>A0AA88SXZ7_TACVA</name>
<dbReference type="PANTHER" id="PTHR23149:SF9">
    <property type="entry name" value="G PATCH DOMAIN-CONTAINING PROTEIN 4"/>
    <property type="match status" value="1"/>
</dbReference>
<dbReference type="Pfam" id="PF01585">
    <property type="entry name" value="G-patch"/>
    <property type="match status" value="1"/>
</dbReference>
<dbReference type="GO" id="GO:0005730">
    <property type="term" value="C:nucleolus"/>
    <property type="evidence" value="ECO:0007669"/>
    <property type="project" value="TreeGrafter"/>
</dbReference>
<dbReference type="InterPro" id="IPR000467">
    <property type="entry name" value="G_patch_dom"/>
</dbReference>
<reference evidence="4" key="1">
    <citation type="submission" date="2023-08" db="EMBL/GenBank/DDBJ databases">
        <title>Pelteobagrus vachellii genome.</title>
        <authorList>
            <person name="Liu H."/>
        </authorList>
    </citation>
    <scope>NUCLEOTIDE SEQUENCE</scope>
    <source>
        <strain evidence="4">PRFRI_2022a</strain>
        <tissue evidence="4">Muscle</tissue>
    </source>
</reference>
<evidence type="ECO:0000259" key="3">
    <source>
        <dbReference type="PROSITE" id="PS50174"/>
    </source>
</evidence>
<dbReference type="SMART" id="SM00443">
    <property type="entry name" value="G_patch"/>
    <property type="match status" value="1"/>
</dbReference>